<evidence type="ECO:0000259" key="2">
    <source>
        <dbReference type="Pfam" id="PF01909"/>
    </source>
</evidence>
<gene>
    <name evidence="3" type="ORF">PPENT_87.1.T1300174</name>
</gene>
<feature type="region of interest" description="Disordered" evidence="1">
    <location>
        <begin position="339"/>
        <end position="370"/>
    </location>
</feature>
<feature type="compositionally biased region" description="Basic residues" evidence="1">
    <location>
        <begin position="346"/>
        <end position="358"/>
    </location>
</feature>
<dbReference type="PANTHER" id="PTHR23092:SF48">
    <property type="entry name" value="NUCLEOTIDYLTRANSFERASE FAMILY PROTEIN"/>
    <property type="match status" value="1"/>
</dbReference>
<dbReference type="GO" id="GO:0003729">
    <property type="term" value="F:mRNA binding"/>
    <property type="evidence" value="ECO:0007669"/>
    <property type="project" value="TreeGrafter"/>
</dbReference>
<feature type="domain" description="Polymerase nucleotidyl transferase" evidence="2">
    <location>
        <begin position="632"/>
        <end position="681"/>
    </location>
</feature>
<dbReference type="OrthoDB" id="273917at2759"/>
<dbReference type="InterPro" id="IPR002934">
    <property type="entry name" value="Polymerase_NTP_transf_dom"/>
</dbReference>
<comment type="caution">
    <text evidence="3">The sequence shown here is derived from an EMBL/GenBank/DDBJ whole genome shotgun (WGS) entry which is preliminary data.</text>
</comment>
<dbReference type="AlphaFoldDB" id="A0A8S1XME1"/>
<keyword evidence="4" id="KW-1185">Reference proteome</keyword>
<protein>
    <recommendedName>
        <fullName evidence="2">Polymerase nucleotidyl transferase domain-containing protein</fullName>
    </recommendedName>
</protein>
<evidence type="ECO:0000313" key="4">
    <source>
        <dbReference type="Proteomes" id="UP000689195"/>
    </source>
</evidence>
<dbReference type="InterPro" id="IPR045862">
    <property type="entry name" value="Trf4-like"/>
</dbReference>
<evidence type="ECO:0000313" key="3">
    <source>
        <dbReference type="EMBL" id="CAD8202325.1"/>
    </source>
</evidence>
<dbReference type="GO" id="GO:1990817">
    <property type="term" value="F:poly(A) RNA polymerase activity"/>
    <property type="evidence" value="ECO:0007669"/>
    <property type="project" value="InterPro"/>
</dbReference>
<organism evidence="3 4">
    <name type="scientific">Paramecium pentaurelia</name>
    <dbReference type="NCBI Taxonomy" id="43138"/>
    <lineage>
        <taxon>Eukaryota</taxon>
        <taxon>Sar</taxon>
        <taxon>Alveolata</taxon>
        <taxon>Ciliophora</taxon>
        <taxon>Intramacronucleata</taxon>
        <taxon>Oligohymenophorea</taxon>
        <taxon>Peniculida</taxon>
        <taxon>Parameciidae</taxon>
        <taxon>Paramecium</taxon>
    </lineage>
</organism>
<accession>A0A8S1XME1</accession>
<dbReference type="Proteomes" id="UP000689195">
    <property type="component" value="Unassembled WGS sequence"/>
</dbReference>
<dbReference type="EMBL" id="CAJJDO010000130">
    <property type="protein sequence ID" value="CAD8202325.1"/>
    <property type="molecule type" value="Genomic_DNA"/>
</dbReference>
<dbReference type="GO" id="GO:0043634">
    <property type="term" value="P:polyadenylation-dependent ncRNA catabolic process"/>
    <property type="evidence" value="ECO:0007669"/>
    <property type="project" value="TreeGrafter"/>
</dbReference>
<feature type="compositionally biased region" description="Polar residues" evidence="1">
    <location>
        <begin position="499"/>
        <end position="525"/>
    </location>
</feature>
<dbReference type="GO" id="GO:0031499">
    <property type="term" value="C:TRAMP complex"/>
    <property type="evidence" value="ECO:0007669"/>
    <property type="project" value="TreeGrafter"/>
</dbReference>
<dbReference type="GO" id="GO:0005730">
    <property type="term" value="C:nucleolus"/>
    <property type="evidence" value="ECO:0007669"/>
    <property type="project" value="TreeGrafter"/>
</dbReference>
<sequence length="939" mass="111069">MSHINQLGPFIPPYNVMYPYRNTYLPYYYPDEMKELHQQSTYRVEMLKWLATLEINDQYRIFQIKGQASTIPILQMYIYDRLFVPSHYGIKQRQLNLQERFDDQFIMTSKQLHSRAEEFYELLQIIDEEQFMDSIILVDGALNKLDHFFQLLQDISNYKFLSKPPKATHEKVEDPEWFSQKSYHSCIEWIVREYEKNLAYYFAISHDKKKKIKDNNQTTIKNNNFELQNFFQLNIANNREQLIKYYEQITNEIQKKSGNLENIFYSNIFQSPAIKTYKSQAEIQASFIQKCNTDQNIISSMQITKMSELIEQKTYYLKKFYTIFLNLYQEHLEQELLSSESQSKSKTSKRKKKQKKPQKQTLVQNAQSEESLIRNNSRNDLSSIENLTSDQSTQEEASIRCLVQELKNTKFIQEIQLGNSFESFKQSTFKEEEQWIQISLDSVQLIIQLSNSCLIEEQEFAQKYQLNIKQCIKKNKQKYQQQNIEKFDQQNISKDKYSKSQSLQPSSQNSAFEAQLQKNKQTPSKQSLYNVQKIKNEEDLTQFCNSKDNHECLVQSSVNLRQQQKTISDKSMKIIIEDNTKLGEKKMLEFMTMDIINFTDMILQEFDDLLPFRELVYNRVKVTIQSLFFLHDDKIKLFGSCATGLALIDSDIDIGIISFEGFEKSSLRQPFNQLYNTFLQTKWVTKSKSIFNTMVPVIKLEIDPLIPFSEFDSRYLNLDDNLITKWKSIKQKVKSGIKVDISFSFHHNHLGYESTDMIIKWMQEYPTIQQLVLILKTIIKKLGYSEAFKGGLSSFSLIVIVYCYLRENRVKSELLGQQFLDMMYFFSHEFSPDIQGIGLPSLDQFIEPNKPSYFFLLTDYCLPPLPITIFSPLNNRLISAQCVQIDSLLKFFKRIYDQSQQNLEFFNVYVTFGKKKQQRQSKEIINFINQILMMIEQIK</sequence>
<name>A0A8S1XME1_9CILI</name>
<reference evidence="3" key="1">
    <citation type="submission" date="2021-01" db="EMBL/GenBank/DDBJ databases">
        <authorList>
            <consortium name="Genoscope - CEA"/>
            <person name="William W."/>
        </authorList>
    </citation>
    <scope>NUCLEOTIDE SEQUENCE</scope>
</reference>
<proteinExistence type="predicted"/>
<dbReference type="Pfam" id="PF01909">
    <property type="entry name" value="NTP_transf_2"/>
    <property type="match status" value="1"/>
</dbReference>
<dbReference type="GO" id="GO:0031123">
    <property type="term" value="P:RNA 3'-end processing"/>
    <property type="evidence" value="ECO:0007669"/>
    <property type="project" value="TreeGrafter"/>
</dbReference>
<dbReference type="PANTHER" id="PTHR23092">
    <property type="entry name" value="POLY(A) RNA POLYMERASE"/>
    <property type="match status" value="1"/>
</dbReference>
<feature type="region of interest" description="Disordered" evidence="1">
    <location>
        <begin position="495"/>
        <end position="525"/>
    </location>
</feature>
<evidence type="ECO:0000256" key="1">
    <source>
        <dbReference type="SAM" id="MobiDB-lite"/>
    </source>
</evidence>